<accession>D9PGA0</accession>
<dbReference type="Pfam" id="PF00581">
    <property type="entry name" value="Rhodanese"/>
    <property type="match status" value="1"/>
</dbReference>
<feature type="non-terminal residue" evidence="2">
    <location>
        <position position="102"/>
    </location>
</feature>
<dbReference type="Gene3D" id="3.40.250.10">
    <property type="entry name" value="Rhodanese-like domain"/>
    <property type="match status" value="1"/>
</dbReference>
<protein>
    <submittedName>
        <fullName evidence="2">Protein containing Rhodanese-like domain</fullName>
    </submittedName>
</protein>
<dbReference type="PANTHER" id="PTHR43031:SF16">
    <property type="entry name" value="OXIDOREDUCTASE"/>
    <property type="match status" value="1"/>
</dbReference>
<reference evidence="2" key="1">
    <citation type="submission" date="2010-07" db="EMBL/GenBank/DDBJ databases">
        <authorList>
            <consortium name="CONSOLIDER consortium CSD2007-00005"/>
            <person name="Guazzaroni M.-E."/>
            <person name="Richter M."/>
            <person name="Garcia-Salamanca A."/>
            <person name="Yarza P."/>
            <person name="Ferrer M."/>
        </authorList>
    </citation>
    <scope>NUCLEOTIDE SEQUENCE</scope>
</reference>
<comment type="caution">
    <text evidence="2">The sequence shown here is derived from an EMBL/GenBank/DDBJ whole genome shotgun (WGS) entry which is preliminary data.</text>
</comment>
<dbReference type="InterPro" id="IPR050229">
    <property type="entry name" value="GlpE_sulfurtransferase"/>
</dbReference>
<gene>
    <name evidence="2" type="ORF">LDC_0547</name>
</gene>
<sequence>MTGGFNAWKAAGYEMYAGQAGKMIAYAPKPRPGDIGIDAFKQLVASTPADTLILDVRNQDEANAGMLKGAKLIPDEELVARMGELPKDKRIVTHCATGVRAE</sequence>
<dbReference type="PROSITE" id="PS50206">
    <property type="entry name" value="RHODANESE_3"/>
    <property type="match status" value="1"/>
</dbReference>
<evidence type="ECO:0000313" key="2">
    <source>
        <dbReference type="EMBL" id="EFK97415.1"/>
    </source>
</evidence>
<dbReference type="InterPro" id="IPR001763">
    <property type="entry name" value="Rhodanese-like_dom"/>
</dbReference>
<dbReference type="SUPFAM" id="SSF52821">
    <property type="entry name" value="Rhodanese/Cell cycle control phosphatase"/>
    <property type="match status" value="1"/>
</dbReference>
<dbReference type="InterPro" id="IPR036873">
    <property type="entry name" value="Rhodanese-like_dom_sf"/>
</dbReference>
<dbReference type="AlphaFoldDB" id="D9PGA0"/>
<organism evidence="2">
    <name type="scientific">sediment metagenome</name>
    <dbReference type="NCBI Taxonomy" id="749907"/>
    <lineage>
        <taxon>unclassified sequences</taxon>
        <taxon>metagenomes</taxon>
        <taxon>ecological metagenomes</taxon>
    </lineage>
</organism>
<evidence type="ECO:0000259" key="1">
    <source>
        <dbReference type="PROSITE" id="PS50206"/>
    </source>
</evidence>
<reference evidence="2" key="2">
    <citation type="journal article" date="2011" name="Microb. Ecol.">
        <title>Taxonomic and Functional Metagenomic Profiling of the Microbial Community in the Anoxic Sediment of a Sub-saline Shallow Lake (Laguna de Carrizo, Central Spain).</title>
        <authorList>
            <person name="Ferrer M."/>
            <person name="Guazzaroni M.E."/>
            <person name="Richter M."/>
            <person name="Garcia-Salamanca A."/>
            <person name="Yarza P."/>
            <person name="Suarez-Suarez A."/>
            <person name="Solano J."/>
            <person name="Alcaide M."/>
            <person name="van Dillewijn P."/>
            <person name="Molina-Henares M.A."/>
            <person name="Lopez-Cortes N."/>
            <person name="Al-Ramahi Y."/>
            <person name="Guerrero C."/>
            <person name="Acosta A."/>
            <person name="de Eugenio L.I."/>
            <person name="Martinez V."/>
            <person name="Marques S."/>
            <person name="Rojo F."/>
            <person name="Santero E."/>
            <person name="Genilloud O."/>
            <person name="Perez-Perez J."/>
            <person name="Rossello-Mora R."/>
            <person name="Ramos J.L."/>
        </authorList>
    </citation>
    <scope>NUCLEOTIDE SEQUENCE</scope>
</reference>
<proteinExistence type="predicted"/>
<dbReference type="PANTHER" id="PTHR43031">
    <property type="entry name" value="FAD-DEPENDENT OXIDOREDUCTASE"/>
    <property type="match status" value="1"/>
</dbReference>
<name>D9PGA0_9ZZZZ</name>
<dbReference type="EMBL" id="ADZX01000210">
    <property type="protein sequence ID" value="EFK97415.1"/>
    <property type="molecule type" value="Genomic_DNA"/>
</dbReference>
<feature type="domain" description="Rhodanese" evidence="1">
    <location>
        <begin position="47"/>
        <end position="102"/>
    </location>
</feature>